<feature type="region of interest" description="Disordered" evidence="1">
    <location>
        <begin position="50"/>
        <end position="83"/>
    </location>
</feature>
<sequence length="83" mass="9230">MAPSKVSLDDDQKFALMKISSKTQLLFGSYLQSIFILFTEASSRYSNVTSEGSLQLNKPQMSERRGGQSGKVHNLDTFDVPNL</sequence>
<gene>
    <name evidence="2" type="ORF">NQ315_013131</name>
</gene>
<protein>
    <submittedName>
        <fullName evidence="2">Uncharacterized protein</fullName>
    </submittedName>
</protein>
<name>A0AAV8VWN8_9CUCU</name>
<reference evidence="2 3" key="1">
    <citation type="journal article" date="2023" name="Insect Mol. Biol.">
        <title>Genome sequencing provides insights into the evolution of gene families encoding plant cell wall-degrading enzymes in longhorned beetles.</title>
        <authorList>
            <person name="Shin N.R."/>
            <person name="Okamura Y."/>
            <person name="Kirsch R."/>
            <person name="Pauchet Y."/>
        </authorList>
    </citation>
    <scope>NUCLEOTIDE SEQUENCE [LARGE SCALE GENOMIC DNA]</scope>
    <source>
        <strain evidence="2">EAD_L_NR</strain>
    </source>
</reference>
<comment type="caution">
    <text evidence="2">The sequence shown here is derived from an EMBL/GenBank/DDBJ whole genome shotgun (WGS) entry which is preliminary data.</text>
</comment>
<feature type="compositionally biased region" description="Polar residues" evidence="1">
    <location>
        <begin position="50"/>
        <end position="60"/>
    </location>
</feature>
<dbReference type="EMBL" id="JANEYG010000024">
    <property type="protein sequence ID" value="KAJ8918625.1"/>
    <property type="molecule type" value="Genomic_DNA"/>
</dbReference>
<dbReference type="Proteomes" id="UP001159042">
    <property type="component" value="Unassembled WGS sequence"/>
</dbReference>
<evidence type="ECO:0000256" key="1">
    <source>
        <dbReference type="SAM" id="MobiDB-lite"/>
    </source>
</evidence>
<evidence type="ECO:0000313" key="2">
    <source>
        <dbReference type="EMBL" id="KAJ8918625.1"/>
    </source>
</evidence>
<dbReference type="AlphaFoldDB" id="A0AAV8VWN8"/>
<keyword evidence="3" id="KW-1185">Reference proteome</keyword>
<organism evidence="2 3">
    <name type="scientific">Exocentrus adspersus</name>
    <dbReference type="NCBI Taxonomy" id="1586481"/>
    <lineage>
        <taxon>Eukaryota</taxon>
        <taxon>Metazoa</taxon>
        <taxon>Ecdysozoa</taxon>
        <taxon>Arthropoda</taxon>
        <taxon>Hexapoda</taxon>
        <taxon>Insecta</taxon>
        <taxon>Pterygota</taxon>
        <taxon>Neoptera</taxon>
        <taxon>Endopterygota</taxon>
        <taxon>Coleoptera</taxon>
        <taxon>Polyphaga</taxon>
        <taxon>Cucujiformia</taxon>
        <taxon>Chrysomeloidea</taxon>
        <taxon>Cerambycidae</taxon>
        <taxon>Lamiinae</taxon>
        <taxon>Acanthocinini</taxon>
        <taxon>Exocentrus</taxon>
    </lineage>
</organism>
<evidence type="ECO:0000313" key="3">
    <source>
        <dbReference type="Proteomes" id="UP001159042"/>
    </source>
</evidence>
<proteinExistence type="predicted"/>
<accession>A0AAV8VWN8</accession>